<evidence type="ECO:0000313" key="4">
    <source>
        <dbReference type="Proteomes" id="UP000294887"/>
    </source>
</evidence>
<evidence type="ECO:0000313" key="3">
    <source>
        <dbReference type="EMBL" id="TCJ85306.1"/>
    </source>
</evidence>
<proteinExistence type="predicted"/>
<dbReference type="PANTHER" id="PTHR34351:SF1">
    <property type="entry name" value="SLR1927 PROTEIN"/>
    <property type="match status" value="1"/>
</dbReference>
<keyword evidence="4" id="KW-1185">Reference proteome</keyword>
<accession>A0A4R1EUD5</accession>
<evidence type="ECO:0000256" key="1">
    <source>
        <dbReference type="SAM" id="MobiDB-lite"/>
    </source>
</evidence>
<name>A0A4R1EUD5_9GAMM</name>
<keyword evidence="2" id="KW-1133">Transmembrane helix</keyword>
<keyword evidence="2" id="KW-0472">Membrane</keyword>
<feature type="compositionally biased region" description="Low complexity" evidence="1">
    <location>
        <begin position="15"/>
        <end position="35"/>
    </location>
</feature>
<feature type="transmembrane region" description="Helical" evidence="2">
    <location>
        <begin position="74"/>
        <end position="97"/>
    </location>
</feature>
<reference evidence="3 4" key="1">
    <citation type="submission" date="2019-03" db="EMBL/GenBank/DDBJ databases">
        <title>Genomic Encyclopedia of Type Strains, Phase IV (KMG-IV): sequencing the most valuable type-strain genomes for metagenomic binning, comparative biology and taxonomic classification.</title>
        <authorList>
            <person name="Goeker M."/>
        </authorList>
    </citation>
    <scope>NUCLEOTIDE SEQUENCE [LARGE SCALE GENOMIC DNA]</scope>
    <source>
        <strain evidence="3 4">DSM 24830</strain>
    </source>
</reference>
<evidence type="ECO:0000256" key="2">
    <source>
        <dbReference type="SAM" id="Phobius"/>
    </source>
</evidence>
<dbReference type="Proteomes" id="UP000294887">
    <property type="component" value="Unassembled WGS sequence"/>
</dbReference>
<comment type="caution">
    <text evidence="3">The sequence shown here is derived from an EMBL/GenBank/DDBJ whole genome shotgun (WGS) entry which is preliminary data.</text>
</comment>
<dbReference type="EMBL" id="SMFQ01000004">
    <property type="protein sequence ID" value="TCJ85306.1"/>
    <property type="molecule type" value="Genomic_DNA"/>
</dbReference>
<organism evidence="3 4">
    <name type="scientific">Cocleimonas flava</name>
    <dbReference type="NCBI Taxonomy" id="634765"/>
    <lineage>
        <taxon>Bacteria</taxon>
        <taxon>Pseudomonadati</taxon>
        <taxon>Pseudomonadota</taxon>
        <taxon>Gammaproteobacteria</taxon>
        <taxon>Thiotrichales</taxon>
        <taxon>Thiotrichaceae</taxon>
        <taxon>Cocleimonas</taxon>
    </lineage>
</organism>
<protein>
    <submittedName>
        <fullName evidence="3">Uncharacterized protein (DUF58 family)</fullName>
    </submittedName>
</protein>
<dbReference type="AlphaFoldDB" id="A0A4R1EUD5"/>
<sequence length="378" mass="42063">MNSSLGNFKLSKFKLGSKSSESKNSVSKSFGSKNFGSKKKAKPKSEEESNQKLPQWMEKRFPETRQMTLDLKRIFVFLTGTSGALLIAIGLLFLMGVNFQSTLIYALSFWLLALIVISIFFTYRNLSGLTLRAVQASPCFAGEKAVFELEVSCPKQQKKSAIFIGWKNQDVATVNLHDNHTIHIKLSHSTKHRGRFKPEKLSIFTSYPLGLIKGWSYALLNMNSIVYPAPLLQESEDKGDSLDEEADQGMEIPRGTTDFSGIRDYQAGDSPRHIHWGAYAKTGKVQTKTFVDYASHDLWLDWDALSISGTEIKLSHLCAKVLQYHQEQQVYGLKIPGRTIQPASGEAHRNTCLTALALFGEGDHSDAQTQVSTDGIGS</sequence>
<dbReference type="RefSeq" id="WP_243651669.1">
    <property type="nucleotide sequence ID" value="NZ_BAAAFU010000001.1"/>
</dbReference>
<feature type="transmembrane region" description="Helical" evidence="2">
    <location>
        <begin position="103"/>
        <end position="123"/>
    </location>
</feature>
<gene>
    <name evidence="3" type="ORF">EV695_3276</name>
</gene>
<feature type="region of interest" description="Disordered" evidence="1">
    <location>
        <begin position="15"/>
        <end position="57"/>
    </location>
</feature>
<dbReference type="PANTHER" id="PTHR34351">
    <property type="entry name" value="SLR1927 PROTEIN-RELATED"/>
    <property type="match status" value="1"/>
</dbReference>
<keyword evidence="2" id="KW-0812">Transmembrane</keyword>